<organism evidence="1 2">
    <name type="scientific">Smallanthus sonchifolius</name>
    <dbReference type="NCBI Taxonomy" id="185202"/>
    <lineage>
        <taxon>Eukaryota</taxon>
        <taxon>Viridiplantae</taxon>
        <taxon>Streptophyta</taxon>
        <taxon>Embryophyta</taxon>
        <taxon>Tracheophyta</taxon>
        <taxon>Spermatophyta</taxon>
        <taxon>Magnoliopsida</taxon>
        <taxon>eudicotyledons</taxon>
        <taxon>Gunneridae</taxon>
        <taxon>Pentapetalae</taxon>
        <taxon>asterids</taxon>
        <taxon>campanulids</taxon>
        <taxon>Asterales</taxon>
        <taxon>Asteraceae</taxon>
        <taxon>Asteroideae</taxon>
        <taxon>Heliantheae alliance</taxon>
        <taxon>Millerieae</taxon>
        <taxon>Smallanthus</taxon>
    </lineage>
</organism>
<accession>A0ACB9IEC3</accession>
<comment type="caution">
    <text evidence="1">The sequence shown here is derived from an EMBL/GenBank/DDBJ whole genome shotgun (WGS) entry which is preliminary data.</text>
</comment>
<proteinExistence type="predicted"/>
<gene>
    <name evidence="1" type="ORF">L1987_22029</name>
</gene>
<dbReference type="EMBL" id="CM042025">
    <property type="protein sequence ID" value="KAI3806136.1"/>
    <property type="molecule type" value="Genomic_DNA"/>
</dbReference>
<sequence>MREWCGVDGKGEDRGRRRRRRITSGAFDSRTHLQSDNRYGTFTFINTYYMIKRIWNLLAHCDFVKLLHIQWMIRLDAFFQGTTFVLVCILPLYSLIEVNSETTSIQRS</sequence>
<evidence type="ECO:0000313" key="1">
    <source>
        <dbReference type="EMBL" id="KAI3806136.1"/>
    </source>
</evidence>
<protein>
    <submittedName>
        <fullName evidence="1">Uncharacterized protein</fullName>
    </submittedName>
</protein>
<name>A0ACB9IEC3_9ASTR</name>
<reference evidence="1 2" key="2">
    <citation type="journal article" date="2022" name="Mol. Ecol. Resour.">
        <title>The genomes of chicory, endive, great burdock and yacon provide insights into Asteraceae paleo-polyploidization history and plant inulin production.</title>
        <authorList>
            <person name="Fan W."/>
            <person name="Wang S."/>
            <person name="Wang H."/>
            <person name="Wang A."/>
            <person name="Jiang F."/>
            <person name="Liu H."/>
            <person name="Zhao H."/>
            <person name="Xu D."/>
            <person name="Zhang Y."/>
        </authorList>
    </citation>
    <scope>NUCLEOTIDE SEQUENCE [LARGE SCALE GENOMIC DNA]</scope>
    <source>
        <strain evidence="2">cv. Yunnan</strain>
        <tissue evidence="1">Leaves</tissue>
    </source>
</reference>
<dbReference type="Proteomes" id="UP001056120">
    <property type="component" value="Linkage Group LG08"/>
</dbReference>
<keyword evidence="2" id="KW-1185">Reference proteome</keyword>
<reference evidence="2" key="1">
    <citation type="journal article" date="2022" name="Mol. Ecol. Resour.">
        <title>The genomes of chicory, endive, great burdock and yacon provide insights into Asteraceae palaeo-polyploidization history and plant inulin production.</title>
        <authorList>
            <person name="Fan W."/>
            <person name="Wang S."/>
            <person name="Wang H."/>
            <person name="Wang A."/>
            <person name="Jiang F."/>
            <person name="Liu H."/>
            <person name="Zhao H."/>
            <person name="Xu D."/>
            <person name="Zhang Y."/>
        </authorList>
    </citation>
    <scope>NUCLEOTIDE SEQUENCE [LARGE SCALE GENOMIC DNA]</scope>
    <source>
        <strain evidence="2">cv. Yunnan</strain>
    </source>
</reference>
<evidence type="ECO:0000313" key="2">
    <source>
        <dbReference type="Proteomes" id="UP001056120"/>
    </source>
</evidence>